<keyword evidence="1" id="KW-1185">Reference proteome</keyword>
<dbReference type="WBParaSite" id="PDA_v2.g21900.t1">
    <property type="protein sequence ID" value="PDA_v2.g21900.t1"/>
    <property type="gene ID" value="PDA_v2.g21900"/>
</dbReference>
<sequence>MVLQLLTPYTKEFEFENSRCIPNLTFSDINKNAPNIEYIDIYDFETNIQIDKTWPEDLLKYKNGKNFRGLSLKFDVIEEFNIEKLKEFIMTKCASNISFYIRYDQKLIGNDNDDDDEWNKIDKIAEDLYQYMNDNQESDSDSYIWIGFDGVDGYHTISLENCMNRSVKPTRALPTRVMPTRAATKRRCV</sequence>
<organism evidence="1 2">
    <name type="scientific">Panagrolaimus davidi</name>
    <dbReference type="NCBI Taxonomy" id="227884"/>
    <lineage>
        <taxon>Eukaryota</taxon>
        <taxon>Metazoa</taxon>
        <taxon>Ecdysozoa</taxon>
        <taxon>Nematoda</taxon>
        <taxon>Chromadorea</taxon>
        <taxon>Rhabditida</taxon>
        <taxon>Tylenchina</taxon>
        <taxon>Panagrolaimomorpha</taxon>
        <taxon>Panagrolaimoidea</taxon>
        <taxon>Panagrolaimidae</taxon>
        <taxon>Panagrolaimus</taxon>
    </lineage>
</organism>
<accession>A0A914Q415</accession>
<dbReference type="Proteomes" id="UP000887578">
    <property type="component" value="Unplaced"/>
</dbReference>
<name>A0A914Q415_9BILA</name>
<reference evidence="2" key="1">
    <citation type="submission" date="2022-11" db="UniProtKB">
        <authorList>
            <consortium name="WormBaseParasite"/>
        </authorList>
    </citation>
    <scope>IDENTIFICATION</scope>
</reference>
<evidence type="ECO:0000313" key="2">
    <source>
        <dbReference type="WBParaSite" id="PDA_v2.g21900.t1"/>
    </source>
</evidence>
<protein>
    <submittedName>
        <fullName evidence="2">Uncharacterized protein</fullName>
    </submittedName>
</protein>
<proteinExistence type="predicted"/>
<evidence type="ECO:0000313" key="1">
    <source>
        <dbReference type="Proteomes" id="UP000887578"/>
    </source>
</evidence>
<dbReference type="AlphaFoldDB" id="A0A914Q415"/>